<name>A0A7W9DWT4_9SPHI</name>
<evidence type="ECO:0000313" key="1">
    <source>
        <dbReference type="EMBL" id="MBB5634148.1"/>
    </source>
</evidence>
<comment type="caution">
    <text evidence="1">The sequence shown here is derived from an EMBL/GenBank/DDBJ whole genome shotgun (WGS) entry which is preliminary data.</text>
</comment>
<dbReference type="EMBL" id="JACHCE010000001">
    <property type="protein sequence ID" value="MBB5634148.1"/>
    <property type="molecule type" value="Genomic_DNA"/>
</dbReference>
<protein>
    <submittedName>
        <fullName evidence="1">Uncharacterized protein</fullName>
    </submittedName>
</protein>
<accession>A0A7W9DWT4</accession>
<evidence type="ECO:0000313" key="2">
    <source>
        <dbReference type="Proteomes" id="UP000537204"/>
    </source>
</evidence>
<dbReference type="AlphaFoldDB" id="A0A7W9DWT4"/>
<dbReference type="Proteomes" id="UP000537204">
    <property type="component" value="Unassembled WGS sequence"/>
</dbReference>
<proteinExistence type="predicted"/>
<organism evidence="1 2">
    <name type="scientific">Pedobacter cryoconitis</name>
    <dbReference type="NCBI Taxonomy" id="188932"/>
    <lineage>
        <taxon>Bacteria</taxon>
        <taxon>Pseudomonadati</taxon>
        <taxon>Bacteroidota</taxon>
        <taxon>Sphingobacteriia</taxon>
        <taxon>Sphingobacteriales</taxon>
        <taxon>Sphingobacteriaceae</taxon>
        <taxon>Pedobacter</taxon>
    </lineage>
</organism>
<dbReference type="RefSeq" id="WP_183877727.1">
    <property type="nucleotide sequence ID" value="NZ_JACHCE010000001.1"/>
</dbReference>
<sequence length="169" mass="19361">MSSKDQNSASILSFQKGRYVFTDHLEEVHPEGVTVPFLTAKAILMVSDDGLIKGDVATVKISDLILKQSTFIDDDGKVIEAHKLYVWPRNLGSTKEWTANKQEFLNEFVLNFPIEVISLDESNGVTWKYITPENFKKIPEGMDVSASFKDYVEHQNEYFFLRRPLKEPK</sequence>
<gene>
    <name evidence="1" type="ORF">HDE68_000033</name>
</gene>
<reference evidence="1 2" key="1">
    <citation type="submission" date="2020-08" db="EMBL/GenBank/DDBJ databases">
        <title>Genomic Encyclopedia of Type Strains, Phase IV (KMG-V): Genome sequencing to study the core and pangenomes of soil and plant-associated prokaryotes.</title>
        <authorList>
            <person name="Whitman W."/>
        </authorList>
    </citation>
    <scope>NUCLEOTIDE SEQUENCE [LARGE SCALE GENOMIC DNA]</scope>
    <source>
        <strain evidence="1 2">S3M1</strain>
    </source>
</reference>